<dbReference type="STRING" id="1280954.HPO_06278"/>
<dbReference type="PATRIC" id="fig|1280954.3.peg.1275"/>
<evidence type="ECO:0000313" key="2">
    <source>
        <dbReference type="Proteomes" id="UP000027100"/>
    </source>
</evidence>
<accession>A0A062VLV1</accession>
<organism evidence="1 2">
    <name type="scientific">Hyphomonas polymorpha PS728</name>
    <dbReference type="NCBI Taxonomy" id="1280954"/>
    <lineage>
        <taxon>Bacteria</taxon>
        <taxon>Pseudomonadati</taxon>
        <taxon>Pseudomonadota</taxon>
        <taxon>Alphaproteobacteria</taxon>
        <taxon>Hyphomonadales</taxon>
        <taxon>Hyphomonadaceae</taxon>
        <taxon>Hyphomonas</taxon>
    </lineage>
</organism>
<dbReference type="AlphaFoldDB" id="A0A062VLV1"/>
<dbReference type="InterPro" id="IPR011006">
    <property type="entry name" value="CheY-like_superfamily"/>
</dbReference>
<dbReference type="SUPFAM" id="SSF52172">
    <property type="entry name" value="CheY-like"/>
    <property type="match status" value="1"/>
</dbReference>
<dbReference type="OrthoDB" id="7617825at2"/>
<dbReference type="RefSeq" id="WP_035595907.1">
    <property type="nucleotide sequence ID" value="NZ_ARYM01000006.1"/>
</dbReference>
<dbReference type="Proteomes" id="UP000027100">
    <property type="component" value="Unassembled WGS sequence"/>
</dbReference>
<keyword evidence="2" id="KW-1185">Reference proteome</keyword>
<proteinExistence type="predicted"/>
<protein>
    <recommendedName>
        <fullName evidence="3">GGDEF domain-containing protein</fullName>
    </recommendedName>
</protein>
<dbReference type="Gene3D" id="3.30.70.270">
    <property type="match status" value="1"/>
</dbReference>
<sequence length="421" mass="45256">MLDFSFYDPPIEVAATSPRLEMIVSRLKSAGLRPYTAPADVDFSAADPLLVDMESAAPETLERLRRAGMIGGVPRQIVLLNTSGQSTPRIEGALHLRLDKDLSTLRSRLAALARRASRLREAAIRRATAEGLGAKLPPADVNAVPALLYLGDGSPFFLSLQGALRHRGVEITAALSRPTARQHMTSKRFAAALIDLSMAHEEASGMGRWISEEDGLAGLPLIVISRPQAEFTERELALLSHATDIIDPATDDDAIVTAVEAQCHRLHASAPMMPLPGLSALTVTDLATGLFTRGFFDAHLPRQMQIAHEQAEALSVLTIRLDAEAAKSIPAQKAAGEVIASQIRDTDCAALAEPGVFVISLPATPYRGGVRLAERIGEAMDRSGNPANLSWRVTERRSYHTPQTLISTALIGPFVRTRIAA</sequence>
<gene>
    <name evidence="1" type="ORF">HPO_06278</name>
</gene>
<dbReference type="Gene3D" id="3.40.50.2300">
    <property type="match status" value="1"/>
</dbReference>
<evidence type="ECO:0000313" key="1">
    <source>
        <dbReference type="EMBL" id="KCZ99153.1"/>
    </source>
</evidence>
<evidence type="ECO:0008006" key="3">
    <source>
        <dbReference type="Google" id="ProtNLM"/>
    </source>
</evidence>
<dbReference type="InterPro" id="IPR043128">
    <property type="entry name" value="Rev_trsase/Diguanyl_cyclase"/>
</dbReference>
<comment type="caution">
    <text evidence="1">The sequence shown here is derived from an EMBL/GenBank/DDBJ whole genome shotgun (WGS) entry which is preliminary data.</text>
</comment>
<dbReference type="EMBL" id="ARYM01000006">
    <property type="protein sequence ID" value="KCZ99153.1"/>
    <property type="molecule type" value="Genomic_DNA"/>
</dbReference>
<name>A0A062VLV1_9PROT</name>
<reference evidence="1 2" key="1">
    <citation type="journal article" date="2014" name="Antonie Van Leeuwenhoek">
        <title>Hyphomonas beringensis sp. nov. and Hyphomonas chukchiensis sp. nov., isolated from surface seawater of the Bering Sea and Chukchi Sea.</title>
        <authorList>
            <person name="Li C."/>
            <person name="Lai Q."/>
            <person name="Li G."/>
            <person name="Dong C."/>
            <person name="Wang J."/>
            <person name="Liao Y."/>
            <person name="Shao Z."/>
        </authorList>
    </citation>
    <scope>NUCLEOTIDE SEQUENCE [LARGE SCALE GENOMIC DNA]</scope>
    <source>
        <strain evidence="1 2">PS728</strain>
    </source>
</reference>
<dbReference type="eggNOG" id="COG3706">
    <property type="taxonomic scope" value="Bacteria"/>
</dbReference>